<reference evidence="1 2" key="2">
    <citation type="journal article" date="2022" name="Mol. Ecol. Resour.">
        <title>The genomes of chicory, endive, great burdock and yacon provide insights into Asteraceae paleo-polyploidization history and plant inulin production.</title>
        <authorList>
            <person name="Fan W."/>
            <person name="Wang S."/>
            <person name="Wang H."/>
            <person name="Wang A."/>
            <person name="Jiang F."/>
            <person name="Liu H."/>
            <person name="Zhao H."/>
            <person name="Xu D."/>
            <person name="Zhang Y."/>
        </authorList>
    </citation>
    <scope>NUCLEOTIDE SEQUENCE [LARGE SCALE GENOMIC DNA]</scope>
    <source>
        <strain evidence="2">cv. Niubang</strain>
    </source>
</reference>
<accession>A0ACB8ZVX0</accession>
<reference evidence="2" key="1">
    <citation type="journal article" date="2022" name="Mol. Ecol. Resour.">
        <title>The genomes of chicory, endive, great burdock and yacon provide insights into Asteraceae palaeo-polyploidization history and plant inulin production.</title>
        <authorList>
            <person name="Fan W."/>
            <person name="Wang S."/>
            <person name="Wang H."/>
            <person name="Wang A."/>
            <person name="Jiang F."/>
            <person name="Liu H."/>
            <person name="Zhao H."/>
            <person name="Xu D."/>
            <person name="Zhang Y."/>
        </authorList>
    </citation>
    <scope>NUCLEOTIDE SEQUENCE [LARGE SCALE GENOMIC DNA]</scope>
    <source>
        <strain evidence="2">cv. Niubang</strain>
    </source>
</reference>
<evidence type="ECO:0000313" key="1">
    <source>
        <dbReference type="EMBL" id="KAI3701871.1"/>
    </source>
</evidence>
<dbReference type="EMBL" id="CM042055">
    <property type="protein sequence ID" value="KAI3701871.1"/>
    <property type="molecule type" value="Genomic_DNA"/>
</dbReference>
<protein>
    <submittedName>
        <fullName evidence="1">Uncharacterized protein</fullName>
    </submittedName>
</protein>
<gene>
    <name evidence="1" type="ORF">L6452_27293</name>
</gene>
<name>A0ACB8ZVX0_ARCLA</name>
<sequence length="125" mass="14078">MLQTLNPSLIEKAETTTLASNVTLRRPMAYFSVLRKLCQYAMGLQRNSHSTTWGRGKKAAYTLCFPDPTSGSSRKQPLYPLVEVRFAYILPSPDLSSVCLGYCRFLWFGLFSKLMISVIAMKALD</sequence>
<proteinExistence type="predicted"/>
<comment type="caution">
    <text evidence="1">The sequence shown here is derived from an EMBL/GenBank/DDBJ whole genome shotgun (WGS) entry which is preliminary data.</text>
</comment>
<dbReference type="Proteomes" id="UP001055879">
    <property type="component" value="Linkage Group LG09"/>
</dbReference>
<keyword evidence="2" id="KW-1185">Reference proteome</keyword>
<organism evidence="1 2">
    <name type="scientific">Arctium lappa</name>
    <name type="common">Greater burdock</name>
    <name type="synonym">Lappa major</name>
    <dbReference type="NCBI Taxonomy" id="4217"/>
    <lineage>
        <taxon>Eukaryota</taxon>
        <taxon>Viridiplantae</taxon>
        <taxon>Streptophyta</taxon>
        <taxon>Embryophyta</taxon>
        <taxon>Tracheophyta</taxon>
        <taxon>Spermatophyta</taxon>
        <taxon>Magnoliopsida</taxon>
        <taxon>eudicotyledons</taxon>
        <taxon>Gunneridae</taxon>
        <taxon>Pentapetalae</taxon>
        <taxon>asterids</taxon>
        <taxon>campanulids</taxon>
        <taxon>Asterales</taxon>
        <taxon>Asteraceae</taxon>
        <taxon>Carduoideae</taxon>
        <taxon>Cardueae</taxon>
        <taxon>Arctiinae</taxon>
        <taxon>Arctium</taxon>
    </lineage>
</organism>
<evidence type="ECO:0000313" key="2">
    <source>
        <dbReference type="Proteomes" id="UP001055879"/>
    </source>
</evidence>